<keyword evidence="3" id="KW-1185">Reference proteome</keyword>
<dbReference type="Gene3D" id="1.25.40.10">
    <property type="entry name" value="Tetratricopeptide repeat domain"/>
    <property type="match status" value="1"/>
</dbReference>
<evidence type="ECO:0000256" key="1">
    <source>
        <dbReference type="PROSITE-ProRule" id="PRU00339"/>
    </source>
</evidence>
<dbReference type="Pfam" id="PF14559">
    <property type="entry name" value="TPR_19"/>
    <property type="match status" value="2"/>
</dbReference>
<evidence type="ECO:0000313" key="2">
    <source>
        <dbReference type="EMBL" id="MBP5858143.1"/>
    </source>
</evidence>
<feature type="repeat" description="TPR" evidence="1">
    <location>
        <begin position="44"/>
        <end position="77"/>
    </location>
</feature>
<accession>A0A8J7SK19</accession>
<keyword evidence="1" id="KW-0802">TPR repeat</keyword>
<dbReference type="InterPro" id="IPR011990">
    <property type="entry name" value="TPR-like_helical_dom_sf"/>
</dbReference>
<dbReference type="PROSITE" id="PS50005">
    <property type="entry name" value="TPR"/>
    <property type="match status" value="4"/>
</dbReference>
<dbReference type="PANTHER" id="PTHR12558:SF13">
    <property type="entry name" value="CELL DIVISION CYCLE PROTEIN 27 HOMOLOG"/>
    <property type="match status" value="1"/>
</dbReference>
<dbReference type="RefSeq" id="WP_210682717.1">
    <property type="nucleotide sequence ID" value="NZ_JAGMWN010000006.1"/>
</dbReference>
<organism evidence="2 3">
    <name type="scientific">Marivibrio halodurans</name>
    <dbReference type="NCBI Taxonomy" id="2039722"/>
    <lineage>
        <taxon>Bacteria</taxon>
        <taxon>Pseudomonadati</taxon>
        <taxon>Pseudomonadota</taxon>
        <taxon>Alphaproteobacteria</taxon>
        <taxon>Rhodospirillales</taxon>
        <taxon>Rhodospirillaceae</taxon>
        <taxon>Marivibrio</taxon>
    </lineage>
</organism>
<dbReference type="Pfam" id="PF13469">
    <property type="entry name" value="Sulfotransfer_3"/>
    <property type="match status" value="1"/>
</dbReference>
<feature type="repeat" description="TPR" evidence="1">
    <location>
        <begin position="112"/>
        <end position="145"/>
    </location>
</feature>
<dbReference type="Proteomes" id="UP000672602">
    <property type="component" value="Unassembled WGS sequence"/>
</dbReference>
<dbReference type="AlphaFoldDB" id="A0A8J7SK19"/>
<dbReference type="SUPFAM" id="SSF52540">
    <property type="entry name" value="P-loop containing nucleoside triphosphate hydrolases"/>
    <property type="match status" value="1"/>
</dbReference>
<dbReference type="SMART" id="SM00028">
    <property type="entry name" value="TPR"/>
    <property type="match status" value="7"/>
</dbReference>
<name>A0A8J7SK19_9PROT</name>
<dbReference type="PANTHER" id="PTHR12558">
    <property type="entry name" value="CELL DIVISION CYCLE 16,23,27"/>
    <property type="match status" value="1"/>
</dbReference>
<dbReference type="InterPro" id="IPR019734">
    <property type="entry name" value="TPR_rpt"/>
</dbReference>
<dbReference type="SUPFAM" id="SSF48452">
    <property type="entry name" value="TPR-like"/>
    <property type="match status" value="1"/>
</dbReference>
<sequence length="617" mass="68042">MANRSALNPLGQQLQAAFGLQARGRLDEAEAAAKRILKMAPKEPNALYLLGILAHQRGDTKAAAQHFEKSHKADPRSVAALSGLGIVRLDQRRYKEARDLFRRALDRQKNDPKLLNNLGLAHKGAGDMARAVECFRAALSADPRYATAALNLGDAALSGGDAEAAEQAYRHGLSVDPDMPELHNGMANILADRNDLDAAIAHLRRAHDGPRGDRDPDIACNLANLLVNKNRMDEAVAVLRQCLDRRPEAIEPLVDLADVLRARGGEGDQEESNGFFARAAEIASDGKALDAMKPIELHRAARALEVAKRYDASFACQRRAQSGWRAQASAAGKFYDRGGLESLAARTAEIFATIPAPGPDDPDGHPSDRPIFILGMPRSGTSLAEQILSSHADVFGAGELATIPQILESLVAETGRDWPDCARALTAERRRDLAQRYLDALPAAASGKRHLVDKLPPNFWYLGFIRLLFPKAAILHTVRDPMDTGLSIFTQRFSNDLLYDHDLGDIGHYYGLYRRVMDFWEGWDVRVQRVVYEAMIADQAGQSRALLALLGLDWDDRVLDFHKTDREVLTASRLQVRQPIYTTSVEKWRRYETGLKPLAEALGPLADYKAYLAARDH</sequence>
<dbReference type="Gene3D" id="3.40.50.300">
    <property type="entry name" value="P-loop containing nucleotide triphosphate hydrolases"/>
    <property type="match status" value="1"/>
</dbReference>
<comment type="caution">
    <text evidence="2">The sequence shown here is derived from an EMBL/GenBank/DDBJ whole genome shotgun (WGS) entry which is preliminary data.</text>
</comment>
<gene>
    <name evidence="2" type="ORF">KAJ83_14075</name>
</gene>
<evidence type="ECO:0000313" key="3">
    <source>
        <dbReference type="Proteomes" id="UP000672602"/>
    </source>
</evidence>
<dbReference type="Pfam" id="PF13181">
    <property type="entry name" value="TPR_8"/>
    <property type="match status" value="1"/>
</dbReference>
<feature type="repeat" description="TPR" evidence="1">
    <location>
        <begin position="146"/>
        <end position="179"/>
    </location>
</feature>
<dbReference type="GO" id="GO:0042802">
    <property type="term" value="F:identical protein binding"/>
    <property type="evidence" value="ECO:0007669"/>
    <property type="project" value="InterPro"/>
</dbReference>
<dbReference type="EMBL" id="JAGMWN010000006">
    <property type="protein sequence ID" value="MBP5858143.1"/>
    <property type="molecule type" value="Genomic_DNA"/>
</dbReference>
<reference evidence="2" key="1">
    <citation type="submission" date="2021-04" db="EMBL/GenBank/DDBJ databases">
        <authorList>
            <person name="Zhang D.-C."/>
        </authorList>
    </citation>
    <scope>NUCLEOTIDE SEQUENCE</scope>
    <source>
        <strain evidence="2">CGMCC 1.15697</strain>
    </source>
</reference>
<protein>
    <submittedName>
        <fullName evidence="2">Sulfotransferase</fullName>
    </submittedName>
</protein>
<proteinExistence type="predicted"/>
<feature type="repeat" description="TPR" evidence="1">
    <location>
        <begin position="78"/>
        <end position="111"/>
    </location>
</feature>
<dbReference type="InterPro" id="IPR027417">
    <property type="entry name" value="P-loop_NTPase"/>
</dbReference>